<dbReference type="GO" id="GO:0003729">
    <property type="term" value="F:mRNA binding"/>
    <property type="evidence" value="ECO:0007669"/>
    <property type="project" value="TreeGrafter"/>
</dbReference>
<gene>
    <name evidence="2" type="ORF">HHK36_005187</name>
</gene>
<protein>
    <submittedName>
        <fullName evidence="2">Uncharacterized protein</fullName>
    </submittedName>
</protein>
<dbReference type="PANTHER" id="PTHR23111:SF24">
    <property type="entry name" value="OS01G0203300 PROTEIN"/>
    <property type="match status" value="1"/>
</dbReference>
<dbReference type="OrthoDB" id="974159at2759"/>
<keyword evidence="3" id="KW-1185">Reference proteome</keyword>
<name>A0A835DQH8_TETSI</name>
<dbReference type="PANTHER" id="PTHR23111">
    <property type="entry name" value="ZINC FINGER PROTEIN"/>
    <property type="match status" value="1"/>
</dbReference>
<dbReference type="OMA" id="FRIRTHL"/>
<dbReference type="Proteomes" id="UP000655225">
    <property type="component" value="Unassembled WGS sequence"/>
</dbReference>
<evidence type="ECO:0000313" key="3">
    <source>
        <dbReference type="Proteomes" id="UP000655225"/>
    </source>
</evidence>
<accession>A0A835DQH8</accession>
<evidence type="ECO:0000313" key="2">
    <source>
        <dbReference type="EMBL" id="KAF8409114.1"/>
    </source>
</evidence>
<dbReference type="EMBL" id="JABCRI010000003">
    <property type="protein sequence ID" value="KAF8409114.1"/>
    <property type="molecule type" value="Genomic_DNA"/>
</dbReference>
<dbReference type="GO" id="GO:0005737">
    <property type="term" value="C:cytoplasm"/>
    <property type="evidence" value="ECO:0007669"/>
    <property type="project" value="TreeGrafter"/>
</dbReference>
<evidence type="ECO:0000256" key="1">
    <source>
        <dbReference type="SAM" id="MobiDB-lite"/>
    </source>
</evidence>
<reference evidence="2 3" key="1">
    <citation type="submission" date="2020-04" db="EMBL/GenBank/DDBJ databases">
        <title>Plant Genome Project.</title>
        <authorList>
            <person name="Zhang R.-G."/>
        </authorList>
    </citation>
    <scope>NUCLEOTIDE SEQUENCE [LARGE SCALE GENOMIC DNA]</scope>
    <source>
        <strain evidence="2">YNK0</strain>
        <tissue evidence="2">Leaf</tissue>
    </source>
</reference>
<comment type="caution">
    <text evidence="2">The sequence shown here is derived from an EMBL/GenBank/DDBJ whole genome shotgun (WGS) entry which is preliminary data.</text>
</comment>
<proteinExistence type="predicted"/>
<organism evidence="2 3">
    <name type="scientific">Tetracentron sinense</name>
    <name type="common">Spur-leaf</name>
    <dbReference type="NCBI Taxonomy" id="13715"/>
    <lineage>
        <taxon>Eukaryota</taxon>
        <taxon>Viridiplantae</taxon>
        <taxon>Streptophyta</taxon>
        <taxon>Embryophyta</taxon>
        <taxon>Tracheophyta</taxon>
        <taxon>Spermatophyta</taxon>
        <taxon>Magnoliopsida</taxon>
        <taxon>Trochodendrales</taxon>
        <taxon>Trochodendraceae</taxon>
        <taxon>Tetracentron</taxon>
    </lineage>
</organism>
<dbReference type="AlphaFoldDB" id="A0A835DQH8"/>
<feature type="region of interest" description="Disordered" evidence="1">
    <location>
        <begin position="154"/>
        <end position="176"/>
    </location>
</feature>
<sequence>MGLFRALRSNQFYTFLRHENTSLLVRNSLCSYSFPDFQKWGPRSRSSSFLVSSIFRRTLSVSPQVEERTEAESTDSDKDELTKKSVKRLEKKIKEIKRKKPLDLISKGDVGLYEKLEESEFSEEELKEGDFSSDLTPKGIKEVKKLKRNVRSVKGDVKDTEKQKKTLKEDEVPKDQSKPKSLYALFTNKSGYGKKSGAFKRERISSYGESESVKKDSPHHREFSPEMVSLASRLHKEEYLNDANFWPQRELDISSFSNNYSRGFLRFAAERFGRDHQEIANVQLQHALDSVAIKFNIWHCRWLSGSDLKKVALFGCPSVEKKIVFAAKRLRAFFHIQEDTVCRTCKLKESCKLMNKRVWKVDNNLNLADVMRVLTVYDLESLPPQLVVPNEMKASISRLLNEVLNLTQ</sequence>